<dbReference type="GO" id="GO:0060090">
    <property type="term" value="F:molecular adaptor activity"/>
    <property type="evidence" value="ECO:0007669"/>
    <property type="project" value="TreeGrafter"/>
</dbReference>
<feature type="compositionally biased region" description="Basic and acidic residues" evidence="3">
    <location>
        <begin position="326"/>
        <end position="337"/>
    </location>
</feature>
<feature type="compositionally biased region" description="Basic and acidic residues" evidence="3">
    <location>
        <begin position="423"/>
        <end position="432"/>
    </location>
</feature>
<feature type="domain" description="WW" evidence="4">
    <location>
        <begin position="8"/>
        <end position="42"/>
    </location>
</feature>
<accession>A0A8K0JVU9</accession>
<evidence type="ECO:0000256" key="1">
    <source>
        <dbReference type="ARBA" id="ARBA00004496"/>
    </source>
</evidence>
<evidence type="ECO:0000256" key="2">
    <source>
        <dbReference type="ARBA" id="ARBA00022490"/>
    </source>
</evidence>
<dbReference type="EMBL" id="KZ308168">
    <property type="protein sequence ID" value="KAG8223621.1"/>
    <property type="molecule type" value="Genomic_DNA"/>
</dbReference>
<gene>
    <name evidence="6" type="ORF">J437_LFUL003489</name>
</gene>
<dbReference type="Gene3D" id="2.20.70.10">
    <property type="match status" value="1"/>
</dbReference>
<dbReference type="InterPro" id="IPR001202">
    <property type="entry name" value="WW_dom"/>
</dbReference>
<dbReference type="InterPro" id="IPR003892">
    <property type="entry name" value="CUE"/>
</dbReference>
<dbReference type="GO" id="GO:0016477">
    <property type="term" value="P:cell migration"/>
    <property type="evidence" value="ECO:0007669"/>
    <property type="project" value="TreeGrafter"/>
</dbReference>
<dbReference type="GO" id="GO:0005737">
    <property type="term" value="C:cytoplasm"/>
    <property type="evidence" value="ECO:0007669"/>
    <property type="project" value="UniProtKB-SubCell"/>
</dbReference>
<dbReference type="PROSITE" id="PS50020">
    <property type="entry name" value="WW_DOMAIN_2"/>
    <property type="match status" value="1"/>
</dbReference>
<feature type="region of interest" description="Disordered" evidence="3">
    <location>
        <begin position="307"/>
        <end position="337"/>
    </location>
</feature>
<dbReference type="GO" id="GO:0035330">
    <property type="term" value="P:regulation of hippo signaling"/>
    <property type="evidence" value="ECO:0007669"/>
    <property type="project" value="TreeGrafter"/>
</dbReference>
<dbReference type="GO" id="GO:0046621">
    <property type="term" value="P:negative regulation of organ growth"/>
    <property type="evidence" value="ECO:0007669"/>
    <property type="project" value="TreeGrafter"/>
</dbReference>
<dbReference type="InterPro" id="IPR036020">
    <property type="entry name" value="WW_dom_sf"/>
</dbReference>
<dbReference type="GO" id="GO:0006355">
    <property type="term" value="P:regulation of DNA-templated transcription"/>
    <property type="evidence" value="ECO:0007669"/>
    <property type="project" value="TreeGrafter"/>
</dbReference>
<evidence type="ECO:0000259" key="5">
    <source>
        <dbReference type="PROSITE" id="PS51140"/>
    </source>
</evidence>
<comment type="caution">
    <text evidence="6">The sequence shown here is derived from an EMBL/GenBank/DDBJ whole genome shotgun (WGS) entry which is preliminary data.</text>
</comment>
<dbReference type="Proteomes" id="UP000792457">
    <property type="component" value="Unassembled WGS sequence"/>
</dbReference>
<proteinExistence type="predicted"/>
<dbReference type="GO" id="GO:0019900">
    <property type="term" value="F:kinase binding"/>
    <property type="evidence" value="ECO:0007669"/>
    <property type="project" value="TreeGrafter"/>
</dbReference>
<name>A0A8K0JVU9_LADFU</name>
<dbReference type="CDD" id="cd00201">
    <property type="entry name" value="WW"/>
    <property type="match status" value="1"/>
</dbReference>
<organism evidence="6 7">
    <name type="scientific">Ladona fulva</name>
    <name type="common">Scarce chaser dragonfly</name>
    <name type="synonym">Libellula fulva</name>
    <dbReference type="NCBI Taxonomy" id="123851"/>
    <lineage>
        <taxon>Eukaryota</taxon>
        <taxon>Metazoa</taxon>
        <taxon>Ecdysozoa</taxon>
        <taxon>Arthropoda</taxon>
        <taxon>Hexapoda</taxon>
        <taxon>Insecta</taxon>
        <taxon>Pterygota</taxon>
        <taxon>Palaeoptera</taxon>
        <taxon>Odonata</taxon>
        <taxon>Epiprocta</taxon>
        <taxon>Anisoptera</taxon>
        <taxon>Libelluloidea</taxon>
        <taxon>Libellulidae</taxon>
        <taxon>Ladona</taxon>
    </lineage>
</organism>
<dbReference type="PANTHER" id="PTHR14791:SF23">
    <property type="entry name" value="WW DOMAIN-CONTAINING PROTEIN"/>
    <property type="match status" value="1"/>
</dbReference>
<sequence length="546" mass="59810">MSDPIPAASLPPGWECKYDHRLGRYYFINHFTQTTTWEDPRLRYRPYFPGSPQVVHSSPPITVLPQEVPLQDLTNVRPSPIPSRAYVPLHPIPSNAPPPAPYQTSETVLNNDTEQSVAKISAMFPTVGEAHIRELLKNSLAPFTFSGRYHNRETVVMSALQVEKHPISTPGPFATPPLGGVRSYQPGVGIISTYGLATPPPSAIAAGVARAPVSGGGSPVIRPFSGTAGAFIASQRVADAFRNSPRPHSSPKMKLRYLKSVFPTVEETFLLDILCNADNNVQKATEKLLVLGFEKRDTPPPRLTIRKREEELKPKTVVPTPPPRMKSQEEKQKMKGRLQEKYKDIPERVVTIALDSVDYDEERAGHILNMMVQEESKAKTTELKAPEKDGPTPESESSAPPQSSGPVIATSSPTHKSVLVRKPLLDKTEKGQQHRRAKGKKDVPKVSRGTSTTEDKEHKSPYLSKVSGPNSDLHKGPNDELLLVDYVTWNGPNMSYIQNAAGKLSKGVNLTLRHGPACLAKGPNKDICKGPVKNLAKGSIYCKTAA</sequence>
<dbReference type="PROSITE" id="PS01159">
    <property type="entry name" value="WW_DOMAIN_1"/>
    <property type="match status" value="1"/>
</dbReference>
<dbReference type="SUPFAM" id="SSF46934">
    <property type="entry name" value="UBA-like"/>
    <property type="match status" value="1"/>
</dbReference>
<feature type="compositionally biased region" description="Low complexity" evidence="3">
    <location>
        <begin position="392"/>
        <end position="406"/>
    </location>
</feature>
<dbReference type="InterPro" id="IPR009060">
    <property type="entry name" value="UBA-like_sf"/>
</dbReference>
<dbReference type="SMART" id="SM00456">
    <property type="entry name" value="WW"/>
    <property type="match status" value="1"/>
</dbReference>
<feature type="domain" description="CUE" evidence="5">
    <location>
        <begin position="250"/>
        <end position="293"/>
    </location>
</feature>
<dbReference type="PROSITE" id="PS51140">
    <property type="entry name" value="CUE"/>
    <property type="match status" value="1"/>
</dbReference>
<comment type="subcellular location">
    <subcellularLocation>
        <location evidence="1">Cytoplasm</location>
    </subcellularLocation>
</comment>
<evidence type="ECO:0000313" key="7">
    <source>
        <dbReference type="Proteomes" id="UP000792457"/>
    </source>
</evidence>
<reference evidence="6" key="2">
    <citation type="submission" date="2017-10" db="EMBL/GenBank/DDBJ databases">
        <title>Ladona fulva Genome sequencing and assembly.</title>
        <authorList>
            <person name="Murali S."/>
            <person name="Richards S."/>
            <person name="Bandaranaike D."/>
            <person name="Bellair M."/>
            <person name="Blankenburg K."/>
            <person name="Chao H."/>
            <person name="Dinh H."/>
            <person name="Doddapaneni H."/>
            <person name="Dugan-Rocha S."/>
            <person name="Elkadiri S."/>
            <person name="Gnanaolivu R."/>
            <person name="Hernandez B."/>
            <person name="Skinner E."/>
            <person name="Javaid M."/>
            <person name="Lee S."/>
            <person name="Li M."/>
            <person name="Ming W."/>
            <person name="Munidasa M."/>
            <person name="Muniz J."/>
            <person name="Nguyen L."/>
            <person name="Hughes D."/>
            <person name="Osuji N."/>
            <person name="Pu L.-L."/>
            <person name="Puazo M."/>
            <person name="Qu C."/>
            <person name="Quiroz J."/>
            <person name="Raj R."/>
            <person name="Weissenberger G."/>
            <person name="Xin Y."/>
            <person name="Zou X."/>
            <person name="Han Y."/>
            <person name="Worley K."/>
            <person name="Muzny D."/>
            <person name="Gibbs R."/>
        </authorList>
    </citation>
    <scope>NUCLEOTIDE SEQUENCE</scope>
    <source>
        <strain evidence="6">Sampled in the wild</strain>
    </source>
</reference>
<dbReference type="SUPFAM" id="SSF51045">
    <property type="entry name" value="WW domain"/>
    <property type="match status" value="1"/>
</dbReference>
<dbReference type="InterPro" id="IPR051105">
    <property type="entry name" value="WWC/KIBRA_Hippo_Reg"/>
</dbReference>
<evidence type="ECO:0000259" key="4">
    <source>
        <dbReference type="PROSITE" id="PS50020"/>
    </source>
</evidence>
<protein>
    <submittedName>
        <fullName evidence="6">Uncharacterized protein</fullName>
    </submittedName>
</protein>
<dbReference type="Pfam" id="PF00397">
    <property type="entry name" value="WW"/>
    <property type="match status" value="1"/>
</dbReference>
<feature type="compositionally biased region" description="Basic and acidic residues" evidence="3">
    <location>
        <begin position="374"/>
        <end position="391"/>
    </location>
</feature>
<dbReference type="AlphaFoldDB" id="A0A8K0JVU9"/>
<dbReference type="GO" id="GO:0043130">
    <property type="term" value="F:ubiquitin binding"/>
    <property type="evidence" value="ECO:0007669"/>
    <property type="project" value="InterPro"/>
</dbReference>
<dbReference type="CDD" id="cd14279">
    <property type="entry name" value="CUE"/>
    <property type="match status" value="1"/>
</dbReference>
<feature type="region of interest" description="Disordered" evidence="3">
    <location>
        <begin position="371"/>
        <end position="476"/>
    </location>
</feature>
<reference evidence="6" key="1">
    <citation type="submission" date="2013-04" db="EMBL/GenBank/DDBJ databases">
        <authorList>
            <person name="Qu J."/>
            <person name="Murali S.C."/>
            <person name="Bandaranaike D."/>
            <person name="Bellair M."/>
            <person name="Blankenburg K."/>
            <person name="Chao H."/>
            <person name="Dinh H."/>
            <person name="Doddapaneni H."/>
            <person name="Downs B."/>
            <person name="Dugan-Rocha S."/>
            <person name="Elkadiri S."/>
            <person name="Gnanaolivu R.D."/>
            <person name="Hernandez B."/>
            <person name="Javaid M."/>
            <person name="Jayaseelan J.C."/>
            <person name="Lee S."/>
            <person name="Li M."/>
            <person name="Ming W."/>
            <person name="Munidasa M."/>
            <person name="Muniz J."/>
            <person name="Nguyen L."/>
            <person name="Ongeri F."/>
            <person name="Osuji N."/>
            <person name="Pu L.-L."/>
            <person name="Puazo M."/>
            <person name="Qu C."/>
            <person name="Quiroz J."/>
            <person name="Raj R."/>
            <person name="Weissenberger G."/>
            <person name="Xin Y."/>
            <person name="Zou X."/>
            <person name="Han Y."/>
            <person name="Richards S."/>
            <person name="Worley K."/>
            <person name="Muzny D."/>
            <person name="Gibbs R."/>
        </authorList>
    </citation>
    <scope>NUCLEOTIDE SEQUENCE</scope>
    <source>
        <strain evidence="6">Sampled in the wild</strain>
    </source>
</reference>
<keyword evidence="2" id="KW-0963">Cytoplasm</keyword>
<dbReference type="OrthoDB" id="3045089at2759"/>
<evidence type="ECO:0000256" key="3">
    <source>
        <dbReference type="SAM" id="MobiDB-lite"/>
    </source>
</evidence>
<dbReference type="PANTHER" id="PTHR14791">
    <property type="entry name" value="BOMB/KIRA PROTEINS"/>
    <property type="match status" value="1"/>
</dbReference>
<evidence type="ECO:0000313" key="6">
    <source>
        <dbReference type="EMBL" id="KAG8223621.1"/>
    </source>
</evidence>
<keyword evidence="7" id="KW-1185">Reference proteome</keyword>